<feature type="chain" id="PRO_5045605999" description="Lipoprotein" evidence="1">
    <location>
        <begin position="26"/>
        <end position="102"/>
    </location>
</feature>
<reference evidence="2 3" key="1">
    <citation type="submission" date="2023-07" db="EMBL/GenBank/DDBJ databases">
        <title>Sorghum-associated microbial communities from plants grown in Nebraska, USA.</title>
        <authorList>
            <person name="Schachtman D."/>
        </authorList>
    </citation>
    <scope>NUCLEOTIDE SEQUENCE [LARGE SCALE GENOMIC DNA]</scope>
    <source>
        <strain evidence="2 3">CC60</strain>
    </source>
</reference>
<dbReference type="Proteomes" id="UP001237737">
    <property type="component" value="Unassembled WGS sequence"/>
</dbReference>
<proteinExistence type="predicted"/>
<protein>
    <recommendedName>
        <fullName evidence="4">Lipoprotein</fullName>
    </recommendedName>
</protein>
<dbReference type="RefSeq" id="WP_306848611.1">
    <property type="nucleotide sequence ID" value="NZ_JAUSSK010000002.1"/>
</dbReference>
<accession>A0ABT9SWC6</accession>
<keyword evidence="3" id="KW-1185">Reference proteome</keyword>
<dbReference type="PROSITE" id="PS51257">
    <property type="entry name" value="PROKAR_LIPOPROTEIN"/>
    <property type="match status" value="1"/>
</dbReference>
<dbReference type="EMBL" id="JAUSSK010000002">
    <property type="protein sequence ID" value="MDQ0009299.1"/>
    <property type="molecule type" value="Genomic_DNA"/>
</dbReference>
<gene>
    <name evidence="2" type="ORF">J2T07_001476</name>
</gene>
<evidence type="ECO:0008006" key="4">
    <source>
        <dbReference type="Google" id="ProtNLM"/>
    </source>
</evidence>
<evidence type="ECO:0000256" key="1">
    <source>
        <dbReference type="SAM" id="SignalP"/>
    </source>
</evidence>
<name>A0ABT9SWC6_9GAMM</name>
<evidence type="ECO:0000313" key="2">
    <source>
        <dbReference type="EMBL" id="MDQ0009299.1"/>
    </source>
</evidence>
<organism evidence="2 3">
    <name type="scientific">Luteibacter jiangsuensis</name>
    <dbReference type="NCBI Taxonomy" id="637577"/>
    <lineage>
        <taxon>Bacteria</taxon>
        <taxon>Pseudomonadati</taxon>
        <taxon>Pseudomonadota</taxon>
        <taxon>Gammaproteobacteria</taxon>
        <taxon>Lysobacterales</taxon>
        <taxon>Rhodanobacteraceae</taxon>
        <taxon>Luteibacter</taxon>
    </lineage>
</organism>
<feature type="signal peptide" evidence="1">
    <location>
        <begin position="1"/>
        <end position="25"/>
    </location>
</feature>
<evidence type="ECO:0000313" key="3">
    <source>
        <dbReference type="Proteomes" id="UP001237737"/>
    </source>
</evidence>
<keyword evidence="1" id="KW-0732">Signal</keyword>
<comment type="caution">
    <text evidence="2">The sequence shown here is derived from an EMBL/GenBank/DDBJ whole genome shotgun (WGS) entry which is preliminary data.</text>
</comment>
<sequence>MRYRSRFLWPALALLAGCASTTAPVAVTPPAAPISVSCTEDALSEQPCVAMARQKCNAPTVDTIQLILAAPVAVSDGTRTKQRYDYRATYNCPVSVTSADAP</sequence>